<dbReference type="EC" id="2.7.13.3" evidence="2"/>
<feature type="domain" description="Histidine kinase" evidence="6">
    <location>
        <begin position="1"/>
        <end position="125"/>
    </location>
</feature>
<dbReference type="GO" id="GO:0016301">
    <property type="term" value="F:kinase activity"/>
    <property type="evidence" value="ECO:0007669"/>
    <property type="project" value="UniProtKB-KW"/>
</dbReference>
<dbReference type="InterPro" id="IPR005467">
    <property type="entry name" value="His_kinase_dom"/>
</dbReference>
<dbReference type="EMBL" id="JBHTIR010001140">
    <property type="protein sequence ID" value="MFD0852187.1"/>
    <property type="molecule type" value="Genomic_DNA"/>
</dbReference>
<evidence type="ECO:0000256" key="5">
    <source>
        <dbReference type="ARBA" id="ARBA00023012"/>
    </source>
</evidence>
<evidence type="ECO:0000259" key="6">
    <source>
        <dbReference type="PROSITE" id="PS50109"/>
    </source>
</evidence>
<reference evidence="8" key="1">
    <citation type="journal article" date="2019" name="Int. J. Syst. Evol. Microbiol.">
        <title>The Global Catalogue of Microorganisms (GCM) 10K type strain sequencing project: providing services to taxonomists for standard genome sequencing and annotation.</title>
        <authorList>
            <consortium name="The Broad Institute Genomics Platform"/>
            <consortium name="The Broad Institute Genome Sequencing Center for Infectious Disease"/>
            <person name="Wu L."/>
            <person name="Ma J."/>
        </authorList>
    </citation>
    <scope>NUCLEOTIDE SEQUENCE [LARGE SCALE GENOMIC DNA]</scope>
    <source>
        <strain evidence="8">JCM 31696</strain>
    </source>
</reference>
<dbReference type="Pfam" id="PF02518">
    <property type="entry name" value="HATPase_c"/>
    <property type="match status" value="1"/>
</dbReference>
<keyword evidence="3" id="KW-0808">Transferase</keyword>
<dbReference type="PROSITE" id="PS50109">
    <property type="entry name" value="HIS_KIN"/>
    <property type="match status" value="1"/>
</dbReference>
<accession>A0ABW3CEJ5</accession>
<evidence type="ECO:0000256" key="2">
    <source>
        <dbReference type="ARBA" id="ARBA00012438"/>
    </source>
</evidence>
<sequence length="128" mass="13087">MAGLRDLAEQLGGAGVQVELAVTGERDLPEALQFTVYRIVQEGLTNVVRHAGPGTGCRVTVDMSADRVDVQVEDDGAGRPGEGGGSGGHGLIGLRERVAMYGGTLRAGTRPEGGFTLAASLPSAQDIA</sequence>
<comment type="caution">
    <text evidence="7">The sequence shown here is derived from an EMBL/GenBank/DDBJ whole genome shotgun (WGS) entry which is preliminary data.</text>
</comment>
<dbReference type="Gene3D" id="3.30.565.10">
    <property type="entry name" value="Histidine kinase-like ATPase, C-terminal domain"/>
    <property type="match status" value="1"/>
</dbReference>
<dbReference type="CDD" id="cd16917">
    <property type="entry name" value="HATPase_UhpB-NarQ-NarX-like"/>
    <property type="match status" value="1"/>
</dbReference>
<dbReference type="InterPro" id="IPR003594">
    <property type="entry name" value="HATPase_dom"/>
</dbReference>
<evidence type="ECO:0000256" key="1">
    <source>
        <dbReference type="ARBA" id="ARBA00000085"/>
    </source>
</evidence>
<keyword evidence="4 7" id="KW-0418">Kinase</keyword>
<dbReference type="InterPro" id="IPR036890">
    <property type="entry name" value="HATPase_C_sf"/>
</dbReference>
<keyword evidence="8" id="KW-1185">Reference proteome</keyword>
<organism evidence="7 8">
    <name type="scientific">Actinomadura adrarensis</name>
    <dbReference type="NCBI Taxonomy" id="1819600"/>
    <lineage>
        <taxon>Bacteria</taxon>
        <taxon>Bacillati</taxon>
        <taxon>Actinomycetota</taxon>
        <taxon>Actinomycetes</taxon>
        <taxon>Streptosporangiales</taxon>
        <taxon>Thermomonosporaceae</taxon>
        <taxon>Actinomadura</taxon>
    </lineage>
</organism>
<name>A0ABW3CEJ5_9ACTN</name>
<dbReference type="PANTHER" id="PTHR24421">
    <property type="entry name" value="NITRATE/NITRITE SENSOR PROTEIN NARX-RELATED"/>
    <property type="match status" value="1"/>
</dbReference>
<comment type="catalytic activity">
    <reaction evidence="1">
        <text>ATP + protein L-histidine = ADP + protein N-phospho-L-histidine.</text>
        <dbReference type="EC" id="2.7.13.3"/>
    </reaction>
</comment>
<dbReference type="SUPFAM" id="SSF55874">
    <property type="entry name" value="ATPase domain of HSP90 chaperone/DNA topoisomerase II/histidine kinase"/>
    <property type="match status" value="1"/>
</dbReference>
<evidence type="ECO:0000256" key="4">
    <source>
        <dbReference type="ARBA" id="ARBA00022777"/>
    </source>
</evidence>
<proteinExistence type="predicted"/>
<dbReference type="InterPro" id="IPR050482">
    <property type="entry name" value="Sensor_HK_TwoCompSys"/>
</dbReference>
<evidence type="ECO:0000313" key="7">
    <source>
        <dbReference type="EMBL" id="MFD0852187.1"/>
    </source>
</evidence>
<dbReference type="PANTHER" id="PTHR24421:SF10">
    <property type="entry name" value="NITRATE_NITRITE SENSOR PROTEIN NARQ"/>
    <property type="match status" value="1"/>
</dbReference>
<dbReference type="Proteomes" id="UP001597083">
    <property type="component" value="Unassembled WGS sequence"/>
</dbReference>
<evidence type="ECO:0000313" key="8">
    <source>
        <dbReference type="Proteomes" id="UP001597083"/>
    </source>
</evidence>
<keyword evidence="5" id="KW-0902">Two-component regulatory system</keyword>
<gene>
    <name evidence="7" type="ORF">ACFQ07_08140</name>
</gene>
<protein>
    <recommendedName>
        <fullName evidence="2">histidine kinase</fullName>
        <ecNumber evidence="2">2.7.13.3</ecNumber>
    </recommendedName>
</protein>
<evidence type="ECO:0000256" key="3">
    <source>
        <dbReference type="ARBA" id="ARBA00022679"/>
    </source>
</evidence>